<reference evidence="1 2" key="1">
    <citation type="submission" date="2014-07" db="EMBL/GenBank/DDBJ databases">
        <title>Whole Genome Sequence of the Amycolatopsis methanolica 239.</title>
        <authorList>
            <person name="Tang B."/>
        </authorList>
    </citation>
    <scope>NUCLEOTIDE SEQUENCE [LARGE SCALE GENOMIC DNA]</scope>
    <source>
        <strain evidence="1 2">239</strain>
    </source>
</reference>
<name>A0A076N5A3_AMYME</name>
<dbReference type="HOGENOM" id="CLU_3283864_0_0_11"/>
<dbReference type="RefSeq" id="WP_017984836.1">
    <property type="nucleotide sequence ID" value="NZ_AQUL01000001.1"/>
</dbReference>
<proteinExistence type="predicted"/>
<sequence length="40" mass="4492">MTEQWNTYVSDHLSGIFAGNADAHRWIVDRFAGKDAPPNC</sequence>
<evidence type="ECO:0000313" key="2">
    <source>
        <dbReference type="Proteomes" id="UP000062973"/>
    </source>
</evidence>
<dbReference type="Proteomes" id="UP000062973">
    <property type="component" value="Chromosome"/>
</dbReference>
<dbReference type="EMBL" id="CP009110">
    <property type="protein sequence ID" value="AIJ26000.1"/>
    <property type="molecule type" value="Genomic_DNA"/>
</dbReference>
<keyword evidence="2" id="KW-1185">Reference proteome</keyword>
<accession>A0A076N5A3</accession>
<dbReference type="STRING" id="1068978.AMETH_5908"/>
<gene>
    <name evidence="1" type="ORF">AMETH_5908</name>
</gene>
<dbReference type="PATRIC" id="fig|1068978.7.peg.6342"/>
<dbReference type="KEGG" id="amq:AMETH_5908"/>
<evidence type="ECO:0000313" key="1">
    <source>
        <dbReference type="EMBL" id="AIJ26000.1"/>
    </source>
</evidence>
<dbReference type="AlphaFoldDB" id="A0A076N5A3"/>
<organism evidence="1 2">
    <name type="scientific">Amycolatopsis methanolica 239</name>
    <dbReference type="NCBI Taxonomy" id="1068978"/>
    <lineage>
        <taxon>Bacteria</taxon>
        <taxon>Bacillati</taxon>
        <taxon>Actinomycetota</taxon>
        <taxon>Actinomycetes</taxon>
        <taxon>Pseudonocardiales</taxon>
        <taxon>Pseudonocardiaceae</taxon>
        <taxon>Amycolatopsis</taxon>
        <taxon>Amycolatopsis methanolica group</taxon>
    </lineage>
</organism>
<protein>
    <submittedName>
        <fullName evidence="1">Uncharacterized protein</fullName>
    </submittedName>
</protein>